<dbReference type="RefSeq" id="WP_099789728.1">
    <property type="nucleotide sequence ID" value="NZ_JBHLYV010000017.1"/>
</dbReference>
<accession>A0A2G8TDP5</accession>
<dbReference type="InterPro" id="IPR005302">
    <property type="entry name" value="MoCF_Sase_C"/>
</dbReference>
<dbReference type="AlphaFoldDB" id="A0A2G8TDP5"/>
<dbReference type="InterPro" id="IPR011037">
    <property type="entry name" value="Pyrv_Knase-like_insert_dom_sf"/>
</dbReference>
<dbReference type="Pfam" id="PF03476">
    <property type="entry name" value="MOSC_N"/>
    <property type="match status" value="1"/>
</dbReference>
<name>A0A2G8TDP5_9BURK</name>
<dbReference type="OrthoDB" id="581532at2"/>
<dbReference type="SUPFAM" id="SSF141673">
    <property type="entry name" value="MOSC N-terminal domain-like"/>
    <property type="match status" value="1"/>
</dbReference>
<dbReference type="GO" id="GO:0003824">
    <property type="term" value="F:catalytic activity"/>
    <property type="evidence" value="ECO:0007669"/>
    <property type="project" value="InterPro"/>
</dbReference>
<feature type="domain" description="MOSC" evidence="1">
    <location>
        <begin position="123"/>
        <end position="278"/>
    </location>
</feature>
<dbReference type="GO" id="GO:0030170">
    <property type="term" value="F:pyridoxal phosphate binding"/>
    <property type="evidence" value="ECO:0007669"/>
    <property type="project" value="InterPro"/>
</dbReference>
<gene>
    <name evidence="2" type="ORF">CR105_15530</name>
</gene>
<comment type="caution">
    <text evidence="2">The sequence shown here is derived from an EMBL/GenBank/DDBJ whole genome shotgun (WGS) entry which is preliminary data.</text>
</comment>
<dbReference type="SUPFAM" id="SSF50800">
    <property type="entry name" value="PK beta-barrel domain-like"/>
    <property type="match status" value="1"/>
</dbReference>
<dbReference type="Proteomes" id="UP000230390">
    <property type="component" value="Unassembled WGS sequence"/>
</dbReference>
<dbReference type="EMBL" id="PDOC01000009">
    <property type="protein sequence ID" value="PIL44114.1"/>
    <property type="molecule type" value="Genomic_DNA"/>
</dbReference>
<dbReference type="Pfam" id="PF03473">
    <property type="entry name" value="MOSC"/>
    <property type="match status" value="1"/>
</dbReference>
<organism evidence="2 3">
    <name type="scientific">Massilia eurypsychrophila</name>
    <dbReference type="NCBI Taxonomy" id="1485217"/>
    <lineage>
        <taxon>Bacteria</taxon>
        <taxon>Pseudomonadati</taxon>
        <taxon>Pseudomonadota</taxon>
        <taxon>Betaproteobacteria</taxon>
        <taxon>Burkholderiales</taxon>
        <taxon>Oxalobacteraceae</taxon>
        <taxon>Telluria group</taxon>
        <taxon>Massilia</taxon>
    </lineage>
</organism>
<proteinExistence type="predicted"/>
<dbReference type="PANTHER" id="PTHR14237:SF19">
    <property type="entry name" value="MITOCHONDRIAL AMIDOXIME REDUCING COMPONENT 1"/>
    <property type="match status" value="1"/>
</dbReference>
<dbReference type="PROSITE" id="PS51340">
    <property type="entry name" value="MOSC"/>
    <property type="match status" value="1"/>
</dbReference>
<dbReference type="PANTHER" id="PTHR14237">
    <property type="entry name" value="MOLYBDOPTERIN COFACTOR SULFURASE MOSC"/>
    <property type="match status" value="1"/>
</dbReference>
<sequence>MATLTDIIFYPVKSCAGIAVVQALLTEAGLEVDGIADREWMLVTSDGQFLTQREHPRMALVTPRVQGSVLQLSAPGQAPFCIDIDQARSGVGMAVRIWDDHVLADDCGDLAAAWFAQAIGAPCRLVRFPAGARRLTSTRWTGGVAAPTRFADGYPVLVIGAASLADLNEKLVAAGRAALPMDRFRPNLVIDGLDPFEEDYVDTFGLGAVRLKAVKPCPRCPIPSVDQATGVPGADPLDILQAYRRKPQLDGAVCFGMNCIVIAGAGQRLYVGQQVDAELAF</sequence>
<reference evidence="2 3" key="1">
    <citation type="submission" date="2017-10" db="EMBL/GenBank/DDBJ databases">
        <title>Massilia psychrophilum sp. nov., a novel purple-pigmented bacterium isolated from Tianshan glacier, Xinjiang Municipality, China.</title>
        <authorList>
            <person name="Wang H."/>
        </authorList>
    </citation>
    <scope>NUCLEOTIDE SEQUENCE [LARGE SCALE GENOMIC DNA]</scope>
    <source>
        <strain evidence="2 3">JCM 30074</strain>
    </source>
</reference>
<evidence type="ECO:0000313" key="3">
    <source>
        <dbReference type="Proteomes" id="UP000230390"/>
    </source>
</evidence>
<protein>
    <submittedName>
        <fullName evidence="2">MOSC domain-containing protein</fullName>
    </submittedName>
</protein>
<keyword evidence="3" id="KW-1185">Reference proteome</keyword>
<dbReference type="GO" id="GO:0030151">
    <property type="term" value="F:molybdenum ion binding"/>
    <property type="evidence" value="ECO:0007669"/>
    <property type="project" value="InterPro"/>
</dbReference>
<dbReference type="InterPro" id="IPR005303">
    <property type="entry name" value="MOCOS_middle"/>
</dbReference>
<evidence type="ECO:0000259" key="1">
    <source>
        <dbReference type="PROSITE" id="PS51340"/>
    </source>
</evidence>
<evidence type="ECO:0000313" key="2">
    <source>
        <dbReference type="EMBL" id="PIL44114.1"/>
    </source>
</evidence>